<evidence type="ECO:0000256" key="1">
    <source>
        <dbReference type="ARBA" id="ARBA00023016"/>
    </source>
</evidence>
<dbReference type="PROSITE" id="PS01031">
    <property type="entry name" value="SHSP"/>
    <property type="match status" value="1"/>
</dbReference>
<gene>
    <name evidence="5" type="primary">HSP18.1_1</name>
    <name evidence="5" type="ORF">CK203_088433</name>
</gene>
<evidence type="ECO:0000256" key="3">
    <source>
        <dbReference type="RuleBase" id="RU003616"/>
    </source>
</evidence>
<protein>
    <submittedName>
        <fullName evidence="5">18.1 kDa class I heat shock protein</fullName>
    </submittedName>
</protein>
<evidence type="ECO:0000313" key="5">
    <source>
        <dbReference type="EMBL" id="RVW41371.1"/>
    </source>
</evidence>
<dbReference type="EMBL" id="QGNW01001441">
    <property type="protein sequence ID" value="RVW41371.1"/>
    <property type="molecule type" value="Genomic_DNA"/>
</dbReference>
<dbReference type="InterPro" id="IPR008978">
    <property type="entry name" value="HSP20-like_chaperone"/>
</dbReference>
<evidence type="ECO:0000259" key="4">
    <source>
        <dbReference type="PROSITE" id="PS01031"/>
    </source>
</evidence>
<dbReference type="InterPro" id="IPR002068">
    <property type="entry name" value="A-crystallin/Hsp20_dom"/>
</dbReference>
<dbReference type="Proteomes" id="UP000288805">
    <property type="component" value="Unassembled WGS sequence"/>
</dbReference>
<dbReference type="PANTHER" id="PTHR11527">
    <property type="entry name" value="HEAT-SHOCK PROTEIN 20 FAMILY MEMBER"/>
    <property type="match status" value="1"/>
</dbReference>
<dbReference type="SUPFAM" id="SSF49764">
    <property type="entry name" value="HSP20-like chaperones"/>
    <property type="match status" value="1"/>
</dbReference>
<evidence type="ECO:0000256" key="2">
    <source>
        <dbReference type="PROSITE-ProRule" id="PRU00285"/>
    </source>
</evidence>
<organism evidence="5 6">
    <name type="scientific">Vitis vinifera</name>
    <name type="common">Grape</name>
    <dbReference type="NCBI Taxonomy" id="29760"/>
    <lineage>
        <taxon>Eukaryota</taxon>
        <taxon>Viridiplantae</taxon>
        <taxon>Streptophyta</taxon>
        <taxon>Embryophyta</taxon>
        <taxon>Tracheophyta</taxon>
        <taxon>Spermatophyta</taxon>
        <taxon>Magnoliopsida</taxon>
        <taxon>eudicotyledons</taxon>
        <taxon>Gunneridae</taxon>
        <taxon>Pentapetalae</taxon>
        <taxon>rosids</taxon>
        <taxon>Vitales</taxon>
        <taxon>Vitaceae</taxon>
        <taxon>Viteae</taxon>
        <taxon>Vitis</taxon>
    </lineage>
</organism>
<sequence length="84" mass="9880">MRVDWKETPVAHVFKADLPGLKKEEVKVEVEERRVLQISGERSKRRRTTNGIAWRGATESSFTDLSCQKMQKRMKSKLAWRMEC</sequence>
<comment type="caution">
    <text evidence="5">The sequence shown here is derived from an EMBL/GenBank/DDBJ whole genome shotgun (WGS) entry which is preliminary data.</text>
</comment>
<name>A0A438E0Z5_VITVI</name>
<proteinExistence type="inferred from homology"/>
<dbReference type="AlphaFoldDB" id="A0A438E0Z5"/>
<keyword evidence="1 5" id="KW-0346">Stress response</keyword>
<dbReference type="InterPro" id="IPR031107">
    <property type="entry name" value="Small_HSP"/>
</dbReference>
<comment type="similarity">
    <text evidence="2 3">Belongs to the small heat shock protein (HSP20) family.</text>
</comment>
<accession>A0A438E0Z5</accession>
<reference evidence="5 6" key="1">
    <citation type="journal article" date="2018" name="PLoS Genet.">
        <title>Population sequencing reveals clonal diversity and ancestral inbreeding in the grapevine cultivar Chardonnay.</title>
        <authorList>
            <person name="Roach M.J."/>
            <person name="Johnson D.L."/>
            <person name="Bohlmann J."/>
            <person name="van Vuuren H.J."/>
            <person name="Jones S.J."/>
            <person name="Pretorius I.S."/>
            <person name="Schmidt S.A."/>
            <person name="Borneman A.R."/>
        </authorList>
    </citation>
    <scope>NUCLEOTIDE SEQUENCE [LARGE SCALE GENOMIC DNA]</scope>
    <source>
        <strain evidence="6">cv. Chardonnay</strain>
        <tissue evidence="5">Leaf</tissue>
    </source>
</reference>
<feature type="domain" description="SHSP" evidence="4">
    <location>
        <begin position="1"/>
        <end position="84"/>
    </location>
</feature>
<evidence type="ECO:0000313" key="6">
    <source>
        <dbReference type="Proteomes" id="UP000288805"/>
    </source>
</evidence>
<dbReference type="Pfam" id="PF00011">
    <property type="entry name" value="HSP20"/>
    <property type="match status" value="1"/>
</dbReference>
<dbReference type="Gene3D" id="2.60.40.790">
    <property type="match status" value="1"/>
</dbReference>